<feature type="non-terminal residue" evidence="4">
    <location>
        <position position="1"/>
    </location>
</feature>
<dbReference type="GO" id="GO:0016787">
    <property type="term" value="F:hydrolase activity"/>
    <property type="evidence" value="ECO:0007669"/>
    <property type="project" value="UniProtKB-KW"/>
</dbReference>
<dbReference type="PANTHER" id="PTHR42796">
    <property type="entry name" value="FUMARYLACETOACETATE HYDROLASE DOMAIN-CONTAINING PROTEIN 2A-RELATED"/>
    <property type="match status" value="1"/>
</dbReference>
<evidence type="ECO:0000313" key="4">
    <source>
        <dbReference type="EMBL" id="MFC3163889.1"/>
    </source>
</evidence>
<comment type="similarity">
    <text evidence="1">Belongs to the FAH family.</text>
</comment>
<dbReference type="EMBL" id="JBHRTG010000018">
    <property type="protein sequence ID" value="MFC3163889.1"/>
    <property type="molecule type" value="Genomic_DNA"/>
</dbReference>
<dbReference type="SUPFAM" id="SSF56529">
    <property type="entry name" value="FAH"/>
    <property type="match status" value="1"/>
</dbReference>
<name>A0ABV7HZS3_9HYPH</name>
<evidence type="ECO:0000313" key="5">
    <source>
        <dbReference type="Proteomes" id="UP001595647"/>
    </source>
</evidence>
<evidence type="ECO:0000259" key="3">
    <source>
        <dbReference type="Pfam" id="PF01557"/>
    </source>
</evidence>
<proteinExistence type="inferred from homology"/>
<protein>
    <submittedName>
        <fullName evidence="4">Fumarylacetoacetate hydrolase family protein</fullName>
    </submittedName>
</protein>
<accession>A0ABV7HZS3</accession>
<sequence length="211" mass="22844">TGKFICIGLNYSDHAAETGATVPPEPVIFMKATSAICGPDDEVRIPRGSEKTDWEVELGVVIGKTAKYVSEAEALDYVAGYCVSHDVSERGFQTERAGQWTKGKSCDTFGPIGPWLVTKDEVADPQNLPMWLKVNGETMQDGSSKTMVYGVAFLVSYLSQFMSLHPGDVISTGTPPGVGMGMKPPRYLRDGDTVELGIQNLGTQKQTFRAD</sequence>
<dbReference type="Pfam" id="PF01557">
    <property type="entry name" value="FAA_hydrolase"/>
    <property type="match status" value="1"/>
</dbReference>
<dbReference type="InterPro" id="IPR051121">
    <property type="entry name" value="FAH"/>
</dbReference>
<evidence type="ECO:0000256" key="2">
    <source>
        <dbReference type="ARBA" id="ARBA00022723"/>
    </source>
</evidence>
<comment type="caution">
    <text evidence="4">The sequence shown here is derived from an EMBL/GenBank/DDBJ whole genome shotgun (WGS) entry which is preliminary data.</text>
</comment>
<dbReference type="InterPro" id="IPR011234">
    <property type="entry name" value="Fumarylacetoacetase-like_C"/>
</dbReference>
<keyword evidence="2" id="KW-0479">Metal-binding</keyword>
<organism evidence="4 5">
    <name type="scientific">Ciceribacter thiooxidans</name>
    <dbReference type="NCBI Taxonomy" id="1969821"/>
    <lineage>
        <taxon>Bacteria</taxon>
        <taxon>Pseudomonadati</taxon>
        <taxon>Pseudomonadota</taxon>
        <taxon>Alphaproteobacteria</taxon>
        <taxon>Hyphomicrobiales</taxon>
        <taxon>Rhizobiaceae</taxon>
        <taxon>Ciceribacter</taxon>
    </lineage>
</organism>
<dbReference type="Proteomes" id="UP001595647">
    <property type="component" value="Unassembled WGS sequence"/>
</dbReference>
<feature type="domain" description="Fumarylacetoacetase-like C-terminal" evidence="3">
    <location>
        <begin position="3"/>
        <end position="208"/>
    </location>
</feature>
<evidence type="ECO:0000256" key="1">
    <source>
        <dbReference type="ARBA" id="ARBA00010211"/>
    </source>
</evidence>
<dbReference type="PANTHER" id="PTHR42796:SF4">
    <property type="entry name" value="FUMARYLACETOACETATE HYDROLASE DOMAIN-CONTAINING PROTEIN 2A"/>
    <property type="match status" value="1"/>
</dbReference>
<gene>
    <name evidence="4" type="ORF">ACFOHV_11470</name>
</gene>
<keyword evidence="5" id="KW-1185">Reference proteome</keyword>
<dbReference type="InterPro" id="IPR036663">
    <property type="entry name" value="Fumarylacetoacetase_C_sf"/>
</dbReference>
<dbReference type="Gene3D" id="3.90.850.10">
    <property type="entry name" value="Fumarylacetoacetase-like, C-terminal domain"/>
    <property type="match status" value="1"/>
</dbReference>
<dbReference type="RefSeq" id="WP_378143536.1">
    <property type="nucleotide sequence ID" value="NZ_JBHRTG010000018.1"/>
</dbReference>
<keyword evidence="4" id="KW-0378">Hydrolase</keyword>
<reference evidence="5" key="1">
    <citation type="journal article" date="2019" name="Int. J. Syst. Evol. Microbiol.">
        <title>The Global Catalogue of Microorganisms (GCM) 10K type strain sequencing project: providing services to taxonomists for standard genome sequencing and annotation.</title>
        <authorList>
            <consortium name="The Broad Institute Genomics Platform"/>
            <consortium name="The Broad Institute Genome Sequencing Center for Infectious Disease"/>
            <person name="Wu L."/>
            <person name="Ma J."/>
        </authorList>
    </citation>
    <scope>NUCLEOTIDE SEQUENCE [LARGE SCALE GENOMIC DNA]</scope>
    <source>
        <strain evidence="5">KCTC 52231</strain>
    </source>
</reference>